<comment type="caution">
    <text evidence="1">The sequence shown here is derived from an EMBL/GenBank/DDBJ whole genome shotgun (WGS) entry which is preliminary data.</text>
</comment>
<organism evidence="1 2">
    <name type="scientific">Mitosporidium daphniae</name>
    <dbReference type="NCBI Taxonomy" id="1485682"/>
    <lineage>
        <taxon>Eukaryota</taxon>
        <taxon>Fungi</taxon>
        <taxon>Fungi incertae sedis</taxon>
        <taxon>Microsporidia</taxon>
        <taxon>Mitosporidium</taxon>
    </lineage>
</organism>
<dbReference type="VEuPathDB" id="MicrosporidiaDB:DI09_400p10"/>
<reference evidence="1 2" key="1">
    <citation type="submission" date="2014-04" db="EMBL/GenBank/DDBJ databases">
        <title>A new species of microsporidia sheds light on the evolution of extreme parasitism.</title>
        <authorList>
            <person name="Haag K.L."/>
            <person name="James T.Y."/>
            <person name="Larsson R."/>
            <person name="Schaer T.M."/>
            <person name="Refardt D."/>
            <person name="Pombert J.-F."/>
            <person name="Ebert D."/>
        </authorList>
    </citation>
    <scope>NUCLEOTIDE SEQUENCE [LARGE SCALE GENOMIC DNA]</scope>
    <source>
        <strain evidence="1 2">UGP3</strain>
        <tissue evidence="1">Spores</tissue>
    </source>
</reference>
<dbReference type="AlphaFoldDB" id="A0A098VQU2"/>
<dbReference type="EMBL" id="JMKJ01000330">
    <property type="protein sequence ID" value="KGG51325.1"/>
    <property type="molecule type" value="Genomic_DNA"/>
</dbReference>
<dbReference type="HOGENOM" id="CLU_2904689_0_0_1"/>
<evidence type="ECO:0000313" key="1">
    <source>
        <dbReference type="EMBL" id="KGG51325.1"/>
    </source>
</evidence>
<proteinExistence type="predicted"/>
<dbReference type="Proteomes" id="UP000029725">
    <property type="component" value="Unassembled WGS sequence"/>
</dbReference>
<sequence>MGFDAMGFDAMGFDAMGFDAMKIRHPSVNVSNTCLSVEDSDELARKYPSHAMKKSFKAVCKG</sequence>
<protein>
    <submittedName>
        <fullName evidence="1">Uncharacterized protein</fullName>
    </submittedName>
</protein>
<dbReference type="RefSeq" id="XP_013237761.1">
    <property type="nucleotide sequence ID" value="XM_013382307.1"/>
</dbReference>
<keyword evidence="2" id="KW-1185">Reference proteome</keyword>
<evidence type="ECO:0000313" key="2">
    <source>
        <dbReference type="Proteomes" id="UP000029725"/>
    </source>
</evidence>
<dbReference type="GeneID" id="25259874"/>
<accession>A0A098VQU2</accession>
<gene>
    <name evidence="1" type="ORF">DI09_400p10</name>
</gene>
<name>A0A098VQU2_9MICR</name>